<proteinExistence type="predicted"/>
<name>A0A915LE33_ROMCU</name>
<evidence type="ECO:0000313" key="1">
    <source>
        <dbReference type="Proteomes" id="UP000887565"/>
    </source>
</evidence>
<sequence length="62" mass="6769">MAKVLKCIMSCRTSTAGNVTENVSKTLSIVHIVLEHFTPLVPSSIKTIFQLVPEVLGLVQFV</sequence>
<dbReference type="AlphaFoldDB" id="A0A915LE33"/>
<reference evidence="2" key="1">
    <citation type="submission" date="2022-11" db="UniProtKB">
        <authorList>
            <consortium name="WormBaseParasite"/>
        </authorList>
    </citation>
    <scope>IDENTIFICATION</scope>
</reference>
<keyword evidence="1" id="KW-1185">Reference proteome</keyword>
<protein>
    <submittedName>
        <fullName evidence="2">Uncharacterized protein</fullName>
    </submittedName>
</protein>
<organism evidence="1 2">
    <name type="scientific">Romanomermis culicivorax</name>
    <name type="common">Nematode worm</name>
    <dbReference type="NCBI Taxonomy" id="13658"/>
    <lineage>
        <taxon>Eukaryota</taxon>
        <taxon>Metazoa</taxon>
        <taxon>Ecdysozoa</taxon>
        <taxon>Nematoda</taxon>
        <taxon>Enoplea</taxon>
        <taxon>Dorylaimia</taxon>
        <taxon>Mermithida</taxon>
        <taxon>Mermithoidea</taxon>
        <taxon>Mermithidae</taxon>
        <taxon>Romanomermis</taxon>
    </lineage>
</organism>
<dbReference type="Proteomes" id="UP000887565">
    <property type="component" value="Unplaced"/>
</dbReference>
<accession>A0A915LE33</accession>
<dbReference type="WBParaSite" id="nRc.2.0.1.t48101-RA">
    <property type="protein sequence ID" value="nRc.2.0.1.t48101-RA"/>
    <property type="gene ID" value="nRc.2.0.1.g48101"/>
</dbReference>
<evidence type="ECO:0000313" key="2">
    <source>
        <dbReference type="WBParaSite" id="nRc.2.0.1.t48101-RA"/>
    </source>
</evidence>